<feature type="compositionally biased region" description="Polar residues" evidence="1">
    <location>
        <begin position="129"/>
        <end position="143"/>
    </location>
</feature>
<accession>A0A0E9NIB8</accession>
<evidence type="ECO:0000256" key="1">
    <source>
        <dbReference type="SAM" id="MobiDB-lite"/>
    </source>
</evidence>
<proteinExistence type="predicted"/>
<protein>
    <submittedName>
        <fullName evidence="2">Uncharacterized protein</fullName>
    </submittedName>
</protein>
<reference evidence="2 3" key="1">
    <citation type="journal article" date="2011" name="J. Gen. Appl. Microbiol.">
        <title>Draft genome sequencing of the enigmatic yeast Saitoella complicata.</title>
        <authorList>
            <person name="Nishida H."/>
            <person name="Hamamoto M."/>
            <person name="Sugiyama J."/>
        </authorList>
    </citation>
    <scope>NUCLEOTIDE SEQUENCE [LARGE SCALE GENOMIC DNA]</scope>
    <source>
        <strain evidence="2 3">NRRL Y-17804</strain>
    </source>
</reference>
<dbReference type="AlphaFoldDB" id="A0A0E9NIB8"/>
<organism evidence="2 3">
    <name type="scientific">Saitoella complicata (strain BCRC 22490 / CBS 7301 / JCM 7358 / NBRC 10748 / NRRL Y-17804)</name>
    <dbReference type="NCBI Taxonomy" id="698492"/>
    <lineage>
        <taxon>Eukaryota</taxon>
        <taxon>Fungi</taxon>
        <taxon>Dikarya</taxon>
        <taxon>Ascomycota</taxon>
        <taxon>Taphrinomycotina</taxon>
        <taxon>Taphrinomycotina incertae sedis</taxon>
        <taxon>Saitoella</taxon>
    </lineage>
</organism>
<feature type="compositionally biased region" description="Basic and acidic residues" evidence="1">
    <location>
        <begin position="144"/>
        <end position="155"/>
    </location>
</feature>
<keyword evidence="3" id="KW-1185">Reference proteome</keyword>
<dbReference type="EMBL" id="BACD03000024">
    <property type="protein sequence ID" value="GAO49617.1"/>
    <property type="molecule type" value="Genomic_DNA"/>
</dbReference>
<evidence type="ECO:0000313" key="3">
    <source>
        <dbReference type="Proteomes" id="UP000033140"/>
    </source>
</evidence>
<gene>
    <name evidence="2" type="ORF">G7K_3766-t1</name>
</gene>
<feature type="region of interest" description="Disordered" evidence="1">
    <location>
        <begin position="110"/>
        <end position="212"/>
    </location>
</feature>
<sequence>MKLHADLQNSVSIQRKGLHMNKEGRRLRLKTSQRRPLINKGDALGSDSKRTGPCNQICSRTDSSATRKVVYPPGILKRTAPGNLWVRRVAEGHAIWSANKRMVALFSEVQGAKSTSEVESRDSKPKGTKQYTAHLNVSIPNNLRQDKRSKADRHQPLTNQKNAANAPLEDSHPRAISVATSGRYPDRPKYGQGSGGRQRPLKATRRGPQPFATRSGIAYRSFHWARLRAKGTAIRKSRSIVHKLPETVKYEFVVRPICYLIVDWTNSKLPKESHAIYMWSANRQVGIVSGSSSGSLLYGVRKSNSPEVLAHIINFLHLPIPLLSLLISISHPSSHPSDIMPQVADQSTTLFLNRTEGIVLNALLPRYSGYHSVRRRDVSEQVANRRVSFPLIPSPFPRPILLTIPLPLPLSGMLKPFHPVSSHPKHCPSPSKTPVVPHSSPSPKYITATHPFQICTISLSLTSHLNLFGARFKPALLIPQHEQIPRSLQAPARRARGLGECAGRNVQCLVSPFGSDGREVEAAVDKDVVVDEFGDGEGRVQDGWIWTVVTIEPPAAVRKTRRDFRLGFRGDNRLGSSPGPCIVDLDSPSLASYNREAETSTINVIHSSQFRIIYHSTRTLHNPKPRKTSFPSSRHLVSIIIIVPSFSCL</sequence>
<comment type="caution">
    <text evidence="2">The sequence shown here is derived from an EMBL/GenBank/DDBJ whole genome shotgun (WGS) entry which is preliminary data.</text>
</comment>
<reference evidence="2 3" key="2">
    <citation type="journal article" date="2014" name="J. Gen. Appl. Microbiol.">
        <title>The early diverging ascomycetous budding yeast Saitoella complicata has three histone deacetylases belonging to the Clr6, Hos2, and Rpd3 lineages.</title>
        <authorList>
            <person name="Nishida H."/>
            <person name="Matsumoto T."/>
            <person name="Kondo S."/>
            <person name="Hamamoto M."/>
            <person name="Yoshikawa H."/>
        </authorList>
    </citation>
    <scope>NUCLEOTIDE SEQUENCE [LARGE SCALE GENOMIC DNA]</scope>
    <source>
        <strain evidence="2 3">NRRL Y-17804</strain>
    </source>
</reference>
<feature type="compositionally biased region" description="Basic and acidic residues" evidence="1">
    <location>
        <begin position="116"/>
        <end position="125"/>
    </location>
</feature>
<feature type="region of interest" description="Disordered" evidence="1">
    <location>
        <begin position="421"/>
        <end position="441"/>
    </location>
</feature>
<name>A0A0E9NIB8_SAICN</name>
<dbReference type="Proteomes" id="UP000033140">
    <property type="component" value="Unassembled WGS sequence"/>
</dbReference>
<reference evidence="2 3" key="3">
    <citation type="journal article" date="2015" name="Genome Announc.">
        <title>Draft Genome Sequence of the Archiascomycetous Yeast Saitoella complicata.</title>
        <authorList>
            <person name="Yamauchi K."/>
            <person name="Kondo S."/>
            <person name="Hamamoto M."/>
            <person name="Takahashi Y."/>
            <person name="Ogura Y."/>
            <person name="Hayashi T."/>
            <person name="Nishida H."/>
        </authorList>
    </citation>
    <scope>NUCLEOTIDE SEQUENCE [LARGE SCALE GENOMIC DNA]</scope>
    <source>
        <strain evidence="2 3">NRRL Y-17804</strain>
    </source>
</reference>
<evidence type="ECO:0000313" key="2">
    <source>
        <dbReference type="EMBL" id="GAO49617.1"/>
    </source>
</evidence>